<gene>
    <name evidence="9" type="ordered locus">Desal_2324</name>
</gene>
<dbReference type="InterPro" id="IPR015927">
    <property type="entry name" value="Peptidase_S24_S26A/B/C"/>
</dbReference>
<dbReference type="GO" id="GO:0016787">
    <property type="term" value="F:hydrolase activity"/>
    <property type="evidence" value="ECO:0007669"/>
    <property type="project" value="UniProtKB-KW"/>
</dbReference>
<protein>
    <submittedName>
        <fullName evidence="9">Peptidase S24 and S26 domain protein</fullName>
    </submittedName>
</protein>
<dbReference type="Proteomes" id="UP000002601">
    <property type="component" value="Chromosome"/>
</dbReference>
<dbReference type="PRINTS" id="PR00726">
    <property type="entry name" value="LEXASERPTASE"/>
</dbReference>
<name>C6BX74_MARSD</name>
<dbReference type="PANTHER" id="PTHR33516:SF2">
    <property type="entry name" value="LEXA REPRESSOR-RELATED"/>
    <property type="match status" value="1"/>
</dbReference>
<evidence type="ECO:0000256" key="3">
    <source>
        <dbReference type="ARBA" id="ARBA00022801"/>
    </source>
</evidence>
<evidence type="ECO:0000259" key="8">
    <source>
        <dbReference type="Pfam" id="PF00717"/>
    </source>
</evidence>
<keyword evidence="4 7" id="KW-0068">Autocatalytic cleavage</keyword>
<dbReference type="InterPro" id="IPR006197">
    <property type="entry name" value="Peptidase_S24_LexA"/>
</dbReference>
<organism evidence="9 10">
    <name type="scientific">Maridesulfovibrio salexigens (strain ATCC 14822 / DSM 2638 / NCIMB 8403 / VKM B-1763)</name>
    <name type="common">Desulfovibrio salexigens</name>
    <dbReference type="NCBI Taxonomy" id="526222"/>
    <lineage>
        <taxon>Bacteria</taxon>
        <taxon>Pseudomonadati</taxon>
        <taxon>Thermodesulfobacteriota</taxon>
        <taxon>Desulfovibrionia</taxon>
        <taxon>Desulfovibrionales</taxon>
        <taxon>Desulfovibrionaceae</taxon>
        <taxon>Maridesulfovibrio</taxon>
    </lineage>
</organism>
<dbReference type="SUPFAM" id="SSF51306">
    <property type="entry name" value="LexA/Signal peptidase"/>
    <property type="match status" value="1"/>
</dbReference>
<dbReference type="InterPro" id="IPR050077">
    <property type="entry name" value="LexA_repressor"/>
</dbReference>
<dbReference type="NCBIfam" id="NF007621">
    <property type="entry name" value="PRK10276.1"/>
    <property type="match status" value="1"/>
</dbReference>
<reference evidence="9 10" key="1">
    <citation type="submission" date="2009-06" db="EMBL/GenBank/DDBJ databases">
        <title>Complete sequence of Desulfovibrio salexigens DSM 2638.</title>
        <authorList>
            <consortium name="US DOE Joint Genome Institute"/>
            <person name="Lucas S."/>
            <person name="Copeland A."/>
            <person name="Lapidus A."/>
            <person name="Glavina del Rio T."/>
            <person name="Tice H."/>
            <person name="Bruce D."/>
            <person name="Goodwin L."/>
            <person name="Pitluck S."/>
            <person name="Munk A.C."/>
            <person name="Brettin T."/>
            <person name="Detter J.C."/>
            <person name="Han C."/>
            <person name="Tapia R."/>
            <person name="Larimer F."/>
            <person name="Land M."/>
            <person name="Hauser L."/>
            <person name="Kyrpides N."/>
            <person name="Anderson I."/>
            <person name="Wall J.D."/>
            <person name="Arkin A.P."/>
            <person name="Dehal P."/>
            <person name="Chivian D."/>
            <person name="Giles B."/>
            <person name="Hazen T.C."/>
        </authorList>
    </citation>
    <scope>NUCLEOTIDE SEQUENCE [LARGE SCALE GENOMIC DNA]</scope>
    <source>
        <strain evidence="10">ATCC 14822 / DSM 2638 / NCIMB 8403 / VKM B-1763</strain>
    </source>
</reference>
<dbReference type="Pfam" id="PF00717">
    <property type="entry name" value="Peptidase_S24"/>
    <property type="match status" value="1"/>
</dbReference>
<dbReference type="HOGENOM" id="CLU_066192_0_0_7"/>
<accession>C6BX74</accession>
<dbReference type="EMBL" id="CP001649">
    <property type="protein sequence ID" value="ACS80380.1"/>
    <property type="molecule type" value="Genomic_DNA"/>
</dbReference>
<evidence type="ECO:0000256" key="2">
    <source>
        <dbReference type="ARBA" id="ARBA00022763"/>
    </source>
</evidence>
<evidence type="ECO:0000313" key="10">
    <source>
        <dbReference type="Proteomes" id="UP000002601"/>
    </source>
</evidence>
<evidence type="ECO:0000313" key="9">
    <source>
        <dbReference type="EMBL" id="ACS80380.1"/>
    </source>
</evidence>
<dbReference type="Gene3D" id="2.10.109.10">
    <property type="entry name" value="Umud Fragment, subunit A"/>
    <property type="match status" value="1"/>
</dbReference>
<keyword evidence="10" id="KW-1185">Reference proteome</keyword>
<dbReference type="KEGG" id="dsa:Desal_2324"/>
<keyword evidence="2" id="KW-0227">DNA damage</keyword>
<keyword evidence="5" id="KW-0234">DNA repair</keyword>
<dbReference type="eggNOG" id="COG1974">
    <property type="taxonomic scope" value="Bacteria"/>
</dbReference>
<dbReference type="GO" id="GO:0009432">
    <property type="term" value="P:SOS response"/>
    <property type="evidence" value="ECO:0007669"/>
    <property type="project" value="UniProtKB-KW"/>
</dbReference>
<evidence type="ECO:0000256" key="7">
    <source>
        <dbReference type="RuleBase" id="RU003991"/>
    </source>
</evidence>
<keyword evidence="3 7" id="KW-0378">Hydrolase</keyword>
<evidence type="ECO:0000256" key="6">
    <source>
        <dbReference type="ARBA" id="ARBA00023236"/>
    </source>
</evidence>
<dbReference type="RefSeq" id="WP_015852196.1">
    <property type="nucleotide sequence ID" value="NC_012881.1"/>
</dbReference>
<comment type="similarity">
    <text evidence="1 7">Belongs to the peptidase S24 family.</text>
</comment>
<evidence type="ECO:0000256" key="5">
    <source>
        <dbReference type="ARBA" id="ARBA00023204"/>
    </source>
</evidence>
<dbReference type="OrthoDB" id="9802364at2"/>
<dbReference type="PANTHER" id="PTHR33516">
    <property type="entry name" value="LEXA REPRESSOR"/>
    <property type="match status" value="1"/>
</dbReference>
<evidence type="ECO:0000256" key="4">
    <source>
        <dbReference type="ARBA" id="ARBA00022813"/>
    </source>
</evidence>
<dbReference type="GO" id="GO:0006281">
    <property type="term" value="P:DNA repair"/>
    <property type="evidence" value="ECO:0007669"/>
    <property type="project" value="UniProtKB-KW"/>
</dbReference>
<proteinExistence type="inferred from homology"/>
<keyword evidence="6" id="KW-0742">SOS response</keyword>
<dbReference type="STRING" id="526222.Desal_2324"/>
<dbReference type="GO" id="GO:0006355">
    <property type="term" value="P:regulation of DNA-templated transcription"/>
    <property type="evidence" value="ECO:0007669"/>
    <property type="project" value="InterPro"/>
</dbReference>
<sequence>MKQFSAEIFTPEAANKIELPLLLSEVIAGFPSPADDYIDKKMDLNEHLISNKAATFLIRAYGDSMIDANIKEGDILVVDRSMDAHNNSIIIAIFNGELTVKRIKQRAGRLFLLPENPEYPLLEITEETSFEVWGVVTYIIHKAV</sequence>
<dbReference type="MEROPS" id="S24.003"/>
<dbReference type="GO" id="GO:0003677">
    <property type="term" value="F:DNA binding"/>
    <property type="evidence" value="ECO:0007669"/>
    <property type="project" value="InterPro"/>
</dbReference>
<evidence type="ECO:0000256" key="1">
    <source>
        <dbReference type="ARBA" id="ARBA00007484"/>
    </source>
</evidence>
<dbReference type="InterPro" id="IPR039418">
    <property type="entry name" value="LexA-like"/>
</dbReference>
<feature type="domain" description="Peptidase S24/S26A/S26B/S26C" evidence="8">
    <location>
        <begin position="20"/>
        <end position="136"/>
    </location>
</feature>
<dbReference type="AlphaFoldDB" id="C6BX74"/>
<dbReference type="InterPro" id="IPR036286">
    <property type="entry name" value="LexA/Signal_pep-like_sf"/>
</dbReference>
<dbReference type="CDD" id="cd06529">
    <property type="entry name" value="S24_LexA-like"/>
    <property type="match status" value="1"/>
</dbReference>